<dbReference type="InParanoid" id="A0A7N2MT65"/>
<evidence type="ECO:0000313" key="3">
    <source>
        <dbReference type="Proteomes" id="UP000594261"/>
    </source>
</evidence>
<protein>
    <submittedName>
        <fullName evidence="2">Uncharacterized protein</fullName>
    </submittedName>
</protein>
<evidence type="ECO:0000313" key="2">
    <source>
        <dbReference type="EnsemblPlants" id="QL10p058289:mrna:CDS:1"/>
    </source>
</evidence>
<dbReference type="GO" id="GO:0080044">
    <property type="term" value="F:quercetin 7-O-glucosyltransferase activity"/>
    <property type="evidence" value="ECO:0007669"/>
    <property type="project" value="TreeGrafter"/>
</dbReference>
<dbReference type="SUPFAM" id="SSF53756">
    <property type="entry name" value="UDP-Glycosyltransferase/glycogen phosphorylase"/>
    <property type="match status" value="1"/>
</dbReference>
<keyword evidence="3" id="KW-1185">Reference proteome</keyword>
<dbReference type="Proteomes" id="UP000594261">
    <property type="component" value="Chromosome 10"/>
</dbReference>
<comment type="similarity">
    <text evidence="1">Belongs to the UDP-glycosyltransferase family.</text>
</comment>
<name>A0A7N2MT65_QUELO</name>
<proteinExistence type="inferred from homology"/>
<dbReference type="Gramene" id="QL10p058289:mrna">
    <property type="protein sequence ID" value="QL10p058289:mrna:CDS:1"/>
    <property type="gene ID" value="QL10p058289"/>
</dbReference>
<reference evidence="2 3" key="1">
    <citation type="journal article" date="2016" name="G3 (Bethesda)">
        <title>First Draft Assembly and Annotation of the Genome of a California Endemic Oak Quercus lobata Nee (Fagaceae).</title>
        <authorList>
            <person name="Sork V.L."/>
            <person name="Fitz-Gibbon S.T."/>
            <person name="Puiu D."/>
            <person name="Crepeau M."/>
            <person name="Gugger P.F."/>
            <person name="Sherman R."/>
            <person name="Stevens K."/>
            <person name="Langley C.H."/>
            <person name="Pellegrini M."/>
            <person name="Salzberg S.L."/>
        </authorList>
    </citation>
    <scope>NUCLEOTIDE SEQUENCE [LARGE SCALE GENOMIC DNA]</scope>
    <source>
        <strain evidence="2 3">cv. SW786</strain>
    </source>
</reference>
<accession>A0A7N2MT65</accession>
<sequence>MVAMSQWTDQPTNVKPIVDVWKVEFRIKMIEKWIASKDEIELCIRKVREGERGKEIMRNAVRWKELAKEAMDEDGSSYKNIDEFVAKLS</sequence>
<dbReference type="OMA" id="EFRIKMI"/>
<organism evidence="2 3">
    <name type="scientific">Quercus lobata</name>
    <name type="common">Valley oak</name>
    <dbReference type="NCBI Taxonomy" id="97700"/>
    <lineage>
        <taxon>Eukaryota</taxon>
        <taxon>Viridiplantae</taxon>
        <taxon>Streptophyta</taxon>
        <taxon>Embryophyta</taxon>
        <taxon>Tracheophyta</taxon>
        <taxon>Spermatophyta</taxon>
        <taxon>Magnoliopsida</taxon>
        <taxon>eudicotyledons</taxon>
        <taxon>Gunneridae</taxon>
        <taxon>Pentapetalae</taxon>
        <taxon>rosids</taxon>
        <taxon>fabids</taxon>
        <taxon>Fagales</taxon>
        <taxon>Fagaceae</taxon>
        <taxon>Quercus</taxon>
    </lineage>
</organism>
<reference evidence="2" key="2">
    <citation type="submission" date="2021-01" db="UniProtKB">
        <authorList>
            <consortium name="EnsemblPlants"/>
        </authorList>
    </citation>
    <scope>IDENTIFICATION</scope>
</reference>
<dbReference type="PANTHER" id="PTHR11926:SF1560">
    <property type="entry name" value="UDP-GLYCOSYLTRANSFERASE 74E1-RELATED"/>
    <property type="match status" value="1"/>
</dbReference>
<dbReference type="AlphaFoldDB" id="A0A7N2MT65"/>
<dbReference type="Gene3D" id="3.40.50.2000">
    <property type="entry name" value="Glycogen Phosphorylase B"/>
    <property type="match status" value="2"/>
</dbReference>
<dbReference type="GO" id="GO:0080043">
    <property type="term" value="F:quercetin 3-O-glucosyltransferase activity"/>
    <property type="evidence" value="ECO:0007669"/>
    <property type="project" value="TreeGrafter"/>
</dbReference>
<dbReference type="EMBL" id="LRBV02000010">
    <property type="status" value="NOT_ANNOTATED_CDS"/>
    <property type="molecule type" value="Genomic_DNA"/>
</dbReference>
<evidence type="ECO:0000256" key="1">
    <source>
        <dbReference type="ARBA" id="ARBA00009995"/>
    </source>
</evidence>
<dbReference type="PANTHER" id="PTHR11926">
    <property type="entry name" value="GLUCOSYL/GLUCURONOSYL TRANSFERASES"/>
    <property type="match status" value="1"/>
</dbReference>
<dbReference type="EnsemblPlants" id="QL10p058289:mrna">
    <property type="protein sequence ID" value="QL10p058289:mrna:CDS:1"/>
    <property type="gene ID" value="QL10p058289"/>
</dbReference>